<dbReference type="OrthoDB" id="8859217at2"/>
<organism evidence="1 2">
    <name type="scientific">Cellulophaga fucicola</name>
    <dbReference type="NCBI Taxonomy" id="76595"/>
    <lineage>
        <taxon>Bacteria</taxon>
        <taxon>Pseudomonadati</taxon>
        <taxon>Bacteroidota</taxon>
        <taxon>Flavobacteriia</taxon>
        <taxon>Flavobacteriales</taxon>
        <taxon>Flavobacteriaceae</taxon>
        <taxon>Cellulophaga</taxon>
    </lineage>
</organism>
<dbReference type="STRING" id="76595.SAMN05660313_01453"/>
<name>A0A1K1NY93_9FLAO</name>
<gene>
    <name evidence="1" type="ORF">SAMN05660313_01453</name>
</gene>
<dbReference type="RefSeq" id="WP_072303132.1">
    <property type="nucleotide sequence ID" value="NZ_FPIY01000002.1"/>
</dbReference>
<dbReference type="EMBL" id="FPIY01000002">
    <property type="protein sequence ID" value="SFW40292.1"/>
    <property type="molecule type" value="Genomic_DNA"/>
</dbReference>
<dbReference type="Proteomes" id="UP000183257">
    <property type="component" value="Unassembled WGS sequence"/>
</dbReference>
<evidence type="ECO:0000313" key="2">
    <source>
        <dbReference type="Proteomes" id="UP000183257"/>
    </source>
</evidence>
<evidence type="ECO:0000313" key="1">
    <source>
        <dbReference type="EMBL" id="SFW40292.1"/>
    </source>
</evidence>
<reference evidence="2" key="1">
    <citation type="submission" date="2016-11" db="EMBL/GenBank/DDBJ databases">
        <authorList>
            <person name="Varghese N."/>
            <person name="Submissions S."/>
        </authorList>
    </citation>
    <scope>NUCLEOTIDE SEQUENCE [LARGE SCALE GENOMIC DNA]</scope>
    <source>
        <strain evidence="2">DSM 24786</strain>
    </source>
</reference>
<accession>A0A1K1NY93</accession>
<dbReference type="AlphaFoldDB" id="A0A1K1NY93"/>
<protein>
    <submittedName>
        <fullName evidence="1">Uncharacterized protein</fullName>
    </submittedName>
</protein>
<proteinExistence type="predicted"/>
<keyword evidence="2" id="KW-1185">Reference proteome</keyword>
<sequence length="242" mass="27412">MKVFIIIGVVLLILISVWYAKKSGANAEFHNNQKPLKVSDSTDKPVNFGYKMVWIAVKTNQKNRLAEIIKLKNIKKANWETGIEAAYNDGIFITPQIGEWTLITGIGIPNKGDSLENILELENFINDLSAEFGEAQFFGTHRVVEFHSWIKSINGKTERIYSYVGESMETIKVFGVPTEAEDGLNLFNSLSKEAEQEEYFEREDLNFADETLVMSIAEKWSVNPTKLLERTDIKNELGLVGK</sequence>